<dbReference type="STRING" id="228959.SAMN05421797_1011515"/>
<dbReference type="NCBIfam" id="TIGR02985">
    <property type="entry name" value="Sig70_bacteroi1"/>
    <property type="match status" value="1"/>
</dbReference>
<dbReference type="AlphaFoldDB" id="A0A1N6S4G1"/>
<dbReference type="InterPro" id="IPR013324">
    <property type="entry name" value="RNA_pol_sigma_r3/r4-like"/>
</dbReference>
<dbReference type="GO" id="GO:0006352">
    <property type="term" value="P:DNA-templated transcription initiation"/>
    <property type="evidence" value="ECO:0007669"/>
    <property type="project" value="InterPro"/>
</dbReference>
<organism evidence="7 8">
    <name type="scientific">Maribacter ulvicola</name>
    <dbReference type="NCBI Taxonomy" id="228959"/>
    <lineage>
        <taxon>Bacteria</taxon>
        <taxon>Pseudomonadati</taxon>
        <taxon>Bacteroidota</taxon>
        <taxon>Flavobacteriia</taxon>
        <taxon>Flavobacteriales</taxon>
        <taxon>Flavobacteriaceae</taxon>
        <taxon>Maribacter</taxon>
    </lineage>
</organism>
<evidence type="ECO:0000313" key="8">
    <source>
        <dbReference type="Proteomes" id="UP000186953"/>
    </source>
</evidence>
<keyword evidence="2" id="KW-0805">Transcription regulation</keyword>
<dbReference type="InterPro" id="IPR039425">
    <property type="entry name" value="RNA_pol_sigma-70-like"/>
</dbReference>
<dbReference type="InterPro" id="IPR014327">
    <property type="entry name" value="RNA_pol_sigma70_bacteroid"/>
</dbReference>
<evidence type="ECO:0000313" key="7">
    <source>
        <dbReference type="EMBL" id="SIQ36028.1"/>
    </source>
</evidence>
<dbReference type="NCBIfam" id="TIGR02937">
    <property type="entry name" value="sigma70-ECF"/>
    <property type="match status" value="1"/>
</dbReference>
<dbReference type="InterPro" id="IPR013325">
    <property type="entry name" value="RNA_pol_sigma_r2"/>
</dbReference>
<protein>
    <submittedName>
        <fullName evidence="7">RNA polymerase sigma-70 factor, ECF subfamily</fullName>
    </submittedName>
</protein>
<evidence type="ECO:0000256" key="3">
    <source>
        <dbReference type="ARBA" id="ARBA00023082"/>
    </source>
</evidence>
<evidence type="ECO:0000256" key="1">
    <source>
        <dbReference type="ARBA" id="ARBA00010641"/>
    </source>
</evidence>
<dbReference type="InterPro" id="IPR013249">
    <property type="entry name" value="RNA_pol_sigma70_r4_t2"/>
</dbReference>
<dbReference type="InterPro" id="IPR007627">
    <property type="entry name" value="RNA_pol_sigma70_r2"/>
</dbReference>
<name>A0A1N6S4G1_9FLAO</name>
<dbReference type="Gene3D" id="1.10.1740.10">
    <property type="match status" value="1"/>
</dbReference>
<sequence length="186" mass="21933">MKTNSELKELQNKNHFVFKKIFYEFYEDLVNYAHGYLFDKGRSEDMVQDVFITLWEKADTIEINTTLKGYLYAMVRNKSLNLLKSIKITDSTQVLELQAILDDTYNHEDTIETTNKIHNQLLNIIDTLPEKMQVIVKMRYLENYRYAEIAEELKISVNTVKTQLKRAKIKIGQLLHAILILLSIFH</sequence>
<proteinExistence type="inferred from homology"/>
<dbReference type="OrthoDB" id="9803470at2"/>
<dbReference type="InterPro" id="IPR014284">
    <property type="entry name" value="RNA_pol_sigma-70_dom"/>
</dbReference>
<feature type="domain" description="RNA polymerase sigma factor 70 region 4 type 2" evidence="6">
    <location>
        <begin position="119"/>
        <end position="170"/>
    </location>
</feature>
<keyword evidence="4" id="KW-0804">Transcription</keyword>
<comment type="similarity">
    <text evidence="1">Belongs to the sigma-70 factor family. ECF subfamily.</text>
</comment>
<dbReference type="PANTHER" id="PTHR43133">
    <property type="entry name" value="RNA POLYMERASE ECF-TYPE SIGMA FACTO"/>
    <property type="match status" value="1"/>
</dbReference>
<evidence type="ECO:0000256" key="4">
    <source>
        <dbReference type="ARBA" id="ARBA00023163"/>
    </source>
</evidence>
<dbReference type="GO" id="GO:0016987">
    <property type="term" value="F:sigma factor activity"/>
    <property type="evidence" value="ECO:0007669"/>
    <property type="project" value="UniProtKB-KW"/>
</dbReference>
<dbReference type="SUPFAM" id="SSF88946">
    <property type="entry name" value="Sigma2 domain of RNA polymerase sigma factors"/>
    <property type="match status" value="1"/>
</dbReference>
<dbReference type="PANTHER" id="PTHR43133:SF46">
    <property type="entry name" value="RNA POLYMERASE SIGMA-70 FACTOR ECF SUBFAMILY"/>
    <property type="match status" value="1"/>
</dbReference>
<dbReference type="Proteomes" id="UP000186953">
    <property type="component" value="Unassembled WGS sequence"/>
</dbReference>
<feature type="domain" description="RNA polymerase sigma-70 region 2" evidence="5">
    <location>
        <begin position="25"/>
        <end position="85"/>
    </location>
</feature>
<dbReference type="Pfam" id="PF08281">
    <property type="entry name" value="Sigma70_r4_2"/>
    <property type="match status" value="1"/>
</dbReference>
<evidence type="ECO:0000259" key="5">
    <source>
        <dbReference type="Pfam" id="PF04542"/>
    </source>
</evidence>
<keyword evidence="8" id="KW-1185">Reference proteome</keyword>
<accession>A0A1N6S4G1</accession>
<dbReference type="Pfam" id="PF04542">
    <property type="entry name" value="Sigma70_r2"/>
    <property type="match status" value="1"/>
</dbReference>
<dbReference type="InterPro" id="IPR036388">
    <property type="entry name" value="WH-like_DNA-bd_sf"/>
</dbReference>
<dbReference type="RefSeq" id="WP_076547706.1">
    <property type="nucleotide sequence ID" value="NZ_FTMA01000001.1"/>
</dbReference>
<dbReference type="CDD" id="cd06171">
    <property type="entry name" value="Sigma70_r4"/>
    <property type="match status" value="1"/>
</dbReference>
<dbReference type="Gene3D" id="1.10.10.10">
    <property type="entry name" value="Winged helix-like DNA-binding domain superfamily/Winged helix DNA-binding domain"/>
    <property type="match status" value="1"/>
</dbReference>
<keyword evidence="3" id="KW-0731">Sigma factor</keyword>
<reference evidence="8" key="1">
    <citation type="submission" date="2017-01" db="EMBL/GenBank/DDBJ databases">
        <authorList>
            <person name="Varghese N."/>
            <person name="Submissions S."/>
        </authorList>
    </citation>
    <scope>NUCLEOTIDE SEQUENCE [LARGE SCALE GENOMIC DNA]</scope>
    <source>
        <strain evidence="8">DSM 15366</strain>
    </source>
</reference>
<dbReference type="SUPFAM" id="SSF88659">
    <property type="entry name" value="Sigma3 and sigma4 domains of RNA polymerase sigma factors"/>
    <property type="match status" value="1"/>
</dbReference>
<gene>
    <name evidence="7" type="ORF">SAMN05421797_1011515</name>
</gene>
<evidence type="ECO:0000256" key="2">
    <source>
        <dbReference type="ARBA" id="ARBA00023015"/>
    </source>
</evidence>
<dbReference type="GO" id="GO:0003677">
    <property type="term" value="F:DNA binding"/>
    <property type="evidence" value="ECO:0007669"/>
    <property type="project" value="InterPro"/>
</dbReference>
<evidence type="ECO:0000259" key="6">
    <source>
        <dbReference type="Pfam" id="PF08281"/>
    </source>
</evidence>
<dbReference type="EMBL" id="FTMA01000001">
    <property type="protein sequence ID" value="SIQ36028.1"/>
    <property type="molecule type" value="Genomic_DNA"/>
</dbReference>